<evidence type="ECO:0000313" key="2">
    <source>
        <dbReference type="Proteomes" id="UP000887566"/>
    </source>
</evidence>
<accession>A0A914X5V0</accession>
<dbReference type="AlphaFoldDB" id="A0A914X5V0"/>
<evidence type="ECO:0000256" key="1">
    <source>
        <dbReference type="SAM" id="SignalP"/>
    </source>
</evidence>
<name>A0A914X5V0_9BILA</name>
<dbReference type="WBParaSite" id="PSAMB.scaffold613size45637.g7323.t1">
    <property type="protein sequence ID" value="PSAMB.scaffold613size45637.g7323.t1"/>
    <property type="gene ID" value="PSAMB.scaffold613size45637.g7323"/>
</dbReference>
<feature type="signal peptide" evidence="1">
    <location>
        <begin position="1"/>
        <end position="20"/>
    </location>
</feature>
<dbReference type="Proteomes" id="UP000887566">
    <property type="component" value="Unplaced"/>
</dbReference>
<feature type="chain" id="PRO_5036849182" evidence="1">
    <location>
        <begin position="21"/>
        <end position="119"/>
    </location>
</feature>
<organism evidence="2 3">
    <name type="scientific">Plectus sambesii</name>
    <dbReference type="NCBI Taxonomy" id="2011161"/>
    <lineage>
        <taxon>Eukaryota</taxon>
        <taxon>Metazoa</taxon>
        <taxon>Ecdysozoa</taxon>
        <taxon>Nematoda</taxon>
        <taxon>Chromadorea</taxon>
        <taxon>Plectida</taxon>
        <taxon>Plectina</taxon>
        <taxon>Plectoidea</taxon>
        <taxon>Plectidae</taxon>
        <taxon>Plectus</taxon>
    </lineage>
</organism>
<reference evidence="3" key="1">
    <citation type="submission" date="2022-11" db="UniProtKB">
        <authorList>
            <consortium name="WormBaseParasite"/>
        </authorList>
    </citation>
    <scope>IDENTIFICATION</scope>
</reference>
<evidence type="ECO:0000313" key="3">
    <source>
        <dbReference type="WBParaSite" id="PSAMB.scaffold613size45637.g7323.t1"/>
    </source>
</evidence>
<protein>
    <submittedName>
        <fullName evidence="3">Uncharacterized protein</fullName>
    </submittedName>
</protein>
<keyword evidence="1" id="KW-0732">Signal</keyword>
<keyword evidence="2" id="KW-1185">Reference proteome</keyword>
<proteinExistence type="predicted"/>
<sequence>MNSTIVNAFLVIAFAACVYSQCDPAYNQKCKRGNPLSTGQINSYRVCWCTNRAEQPCNILFPERLLRSGHSKQRGQMPSYSWLLRVQNSCAGDAFHAGNRANHDNLVTTTTEPTTTSGP</sequence>